<feature type="region of interest" description="Disordered" evidence="1">
    <location>
        <begin position="53"/>
        <end position="95"/>
    </location>
</feature>
<dbReference type="AlphaFoldDB" id="A0A2N9EKC2"/>
<evidence type="ECO:0000256" key="1">
    <source>
        <dbReference type="SAM" id="MobiDB-lite"/>
    </source>
</evidence>
<gene>
    <name evidence="2" type="ORF">FSB_LOCUS7199</name>
</gene>
<organism evidence="2">
    <name type="scientific">Fagus sylvatica</name>
    <name type="common">Beechnut</name>
    <dbReference type="NCBI Taxonomy" id="28930"/>
    <lineage>
        <taxon>Eukaryota</taxon>
        <taxon>Viridiplantae</taxon>
        <taxon>Streptophyta</taxon>
        <taxon>Embryophyta</taxon>
        <taxon>Tracheophyta</taxon>
        <taxon>Spermatophyta</taxon>
        <taxon>Magnoliopsida</taxon>
        <taxon>eudicotyledons</taxon>
        <taxon>Gunneridae</taxon>
        <taxon>Pentapetalae</taxon>
        <taxon>rosids</taxon>
        <taxon>fabids</taxon>
        <taxon>Fagales</taxon>
        <taxon>Fagaceae</taxon>
        <taxon>Fagus</taxon>
    </lineage>
</organism>
<proteinExistence type="predicted"/>
<reference evidence="2" key="1">
    <citation type="submission" date="2018-02" db="EMBL/GenBank/DDBJ databases">
        <authorList>
            <person name="Cohen D.B."/>
            <person name="Kent A.D."/>
        </authorList>
    </citation>
    <scope>NUCLEOTIDE SEQUENCE</scope>
</reference>
<protein>
    <submittedName>
        <fullName evidence="2">Uncharacterized protein</fullName>
    </submittedName>
</protein>
<sequence length="147" mass="16160">MWQVRADVVAPEQDSWQRRVAIACWRVSGKLGHVGTRGVCRWSLIGAWRSVRPPMATVPPPNGRSASEISTWRCMDSPMATRPPPNDRSAREDSSGGAFFPFQSLEVHVLDFKAYGGAGAREQNFQSSHRSVVMRATSNGGFSTAIK</sequence>
<accession>A0A2N9EKC2</accession>
<evidence type="ECO:0000313" key="2">
    <source>
        <dbReference type="EMBL" id="SPC79317.1"/>
    </source>
</evidence>
<dbReference type="EMBL" id="OIVN01000380">
    <property type="protein sequence ID" value="SPC79317.1"/>
    <property type="molecule type" value="Genomic_DNA"/>
</dbReference>
<name>A0A2N9EKC2_FAGSY</name>